<protein>
    <submittedName>
        <fullName evidence="2">Uncharacterized protein</fullName>
    </submittedName>
</protein>
<comment type="caution">
    <text evidence="2">The sequence shown here is derived from an EMBL/GenBank/DDBJ whole genome shotgun (WGS) entry which is preliminary data.</text>
</comment>
<dbReference type="Proteomes" id="UP001567537">
    <property type="component" value="Unassembled WGS sequence"/>
</dbReference>
<accession>A0ABV4J0X8</accession>
<proteinExistence type="predicted"/>
<gene>
    <name evidence="2" type="ORF">KYY02_12355</name>
</gene>
<reference evidence="2 3" key="1">
    <citation type="journal article" date="2021" name="Res Sq">
        <title>Streptomyces Pimoensis sp. nov., Isolated From the Taklimakan Desert in Xinjiang, China.</title>
        <authorList>
            <person name="Zhang P."/>
            <person name="Luo X."/>
            <person name="Luo X."/>
            <person name="Liu Z."/>
            <person name="Xia Z."/>
            <person name="Wan C."/>
            <person name="zhang L."/>
        </authorList>
    </citation>
    <scope>NUCLEOTIDE SEQUENCE [LARGE SCALE GENOMIC DNA]</scope>
    <source>
        <strain evidence="2 3">TRM75549</strain>
    </source>
</reference>
<organism evidence="2 3">
    <name type="scientific">Streptomyces pimonensis</name>
    <dbReference type="NCBI Taxonomy" id="2860288"/>
    <lineage>
        <taxon>Bacteria</taxon>
        <taxon>Bacillati</taxon>
        <taxon>Actinomycetota</taxon>
        <taxon>Actinomycetes</taxon>
        <taxon>Kitasatosporales</taxon>
        <taxon>Streptomycetaceae</taxon>
        <taxon>Streptomyces</taxon>
    </lineage>
</organism>
<evidence type="ECO:0000313" key="3">
    <source>
        <dbReference type="Proteomes" id="UP001567537"/>
    </source>
</evidence>
<evidence type="ECO:0000313" key="2">
    <source>
        <dbReference type="EMBL" id="MEZ3179453.1"/>
    </source>
</evidence>
<sequence>MTYEDDVTRLVGRVRREMDEELRDRVRCALADRSHDWLVEQLLNLSLSPSLPAPRDGQQPFRPEETEDERAARLARVRALSLDRTVLRRWVDDHRPMTREKLSGRGLLLDPPPKGGPVIGREHRSAEGEELLCQAKDVLYALLFGDEGIGVHLERVERELLTLTLPRAKAYTVACVLQAATEIGAHGTWRDPHGTSDDDRAANTVYQVEYGEITDELVGNGISTCLRLINELEVNEQVLYGRMENVEESTLA</sequence>
<evidence type="ECO:0000256" key="1">
    <source>
        <dbReference type="SAM" id="MobiDB-lite"/>
    </source>
</evidence>
<dbReference type="EMBL" id="JAHWZY010000010">
    <property type="protein sequence ID" value="MEZ3179453.1"/>
    <property type="molecule type" value="Genomic_DNA"/>
</dbReference>
<keyword evidence="3" id="KW-1185">Reference proteome</keyword>
<dbReference type="RefSeq" id="WP_371237996.1">
    <property type="nucleotide sequence ID" value="NZ_JAHWZY010000010.1"/>
</dbReference>
<name>A0ABV4J0X8_9ACTN</name>
<feature type="region of interest" description="Disordered" evidence="1">
    <location>
        <begin position="48"/>
        <end position="67"/>
    </location>
</feature>